<dbReference type="PROSITE" id="PS50111">
    <property type="entry name" value="CHEMOTAXIS_TRANSDUC_2"/>
    <property type="match status" value="1"/>
</dbReference>
<feature type="region of interest" description="Disordered" evidence="4">
    <location>
        <begin position="598"/>
        <end position="618"/>
    </location>
</feature>
<dbReference type="GO" id="GO:0006935">
    <property type="term" value="P:chemotaxis"/>
    <property type="evidence" value="ECO:0007669"/>
    <property type="project" value="InterPro"/>
</dbReference>
<evidence type="ECO:0000313" key="8">
    <source>
        <dbReference type="EMBL" id="EPX62515.1"/>
    </source>
</evidence>
<dbReference type="OrthoDB" id="5522708at2"/>
<gene>
    <name evidence="8" type="ORF">D187_008703</name>
</gene>
<feature type="transmembrane region" description="Helical" evidence="5">
    <location>
        <begin position="190"/>
        <end position="210"/>
    </location>
</feature>
<sequence length="618" mass="65639">MSRPVLSWVHRPFSRPLMGAIVTANVITAALGSRYALLTASLRLKESLTLFLSLMGSFCLAAIAVVWLLALRRLRVLREVEVLRPPVVPERLSQALLENHRLADFAFVATLVGWLLAAAFANVALWSLGGFTGSLVELRTCLPGLLFGPLAALLTYCMVTLRSRAVGLYLSSRGLTHPQAIAVAPKRAQIRLRLILFTAIVVVTPAVFIWDVSSVLTHRAYDELLATSPDRQAALVEELRMDAIEVGGAMCLLVFAVALAAAYLGGTLLGRPMRQLGEAAHHIAEGDLSLSRLIPAEDEIWSVSAAFSTMRAHLAGVLAQLQRAGSRIGTTTEEILATSSRYEAGAAEQASSLDQTSATTEELARSARQIAENAGSVAEIAHKTLAAAKAGQASSEAFMETMSRMRHDNQAIAAAVARLNKRVQQIGKIVEFINGVADKSDLLALNAELEGTKAGEVGHGFSLVAAEMRRLAENIIESTKEIEGLIEEVRDASGGAVMATEGGVRATETGTTLAQQVSESLRQIVELAGRTSDAVRAISLATQQQQGGTDLLAEAMADILRITQQSHNATKQVISANGDLSTLARDLRSVVERFQIESSASSAFSSASSSSSSSGALG</sequence>
<evidence type="ECO:0000259" key="6">
    <source>
        <dbReference type="PROSITE" id="PS50111"/>
    </source>
</evidence>
<keyword evidence="5" id="KW-0472">Membrane</keyword>
<evidence type="ECO:0000259" key="7">
    <source>
        <dbReference type="PROSITE" id="PS50885"/>
    </source>
</evidence>
<dbReference type="PROSITE" id="PS50885">
    <property type="entry name" value="HAMP"/>
    <property type="match status" value="1"/>
</dbReference>
<dbReference type="Gene3D" id="1.10.287.950">
    <property type="entry name" value="Methyl-accepting chemotaxis protein"/>
    <property type="match status" value="1"/>
</dbReference>
<dbReference type="Proteomes" id="UP000011682">
    <property type="component" value="Unassembled WGS sequence"/>
</dbReference>
<feature type="domain" description="HAMP" evidence="7">
    <location>
        <begin position="267"/>
        <end position="319"/>
    </location>
</feature>
<organism evidence="8 9">
    <name type="scientific">Cystobacter fuscus (strain ATCC 25194 / DSM 2262 / NBRC 100088 / M29)</name>
    <dbReference type="NCBI Taxonomy" id="1242864"/>
    <lineage>
        <taxon>Bacteria</taxon>
        <taxon>Pseudomonadati</taxon>
        <taxon>Myxococcota</taxon>
        <taxon>Myxococcia</taxon>
        <taxon>Myxococcales</taxon>
        <taxon>Cystobacterineae</taxon>
        <taxon>Archangiaceae</taxon>
        <taxon>Cystobacter</taxon>
    </lineage>
</organism>
<proteinExistence type="inferred from homology"/>
<dbReference type="SUPFAM" id="SSF58104">
    <property type="entry name" value="Methyl-accepting chemotaxis protein (MCP) signaling domain"/>
    <property type="match status" value="1"/>
</dbReference>
<keyword evidence="9" id="KW-1185">Reference proteome</keyword>
<feature type="transmembrane region" description="Helical" evidence="5">
    <location>
        <begin position="50"/>
        <end position="71"/>
    </location>
</feature>
<dbReference type="GO" id="GO:0007165">
    <property type="term" value="P:signal transduction"/>
    <property type="evidence" value="ECO:0007669"/>
    <property type="project" value="UniProtKB-KW"/>
</dbReference>
<reference evidence="8" key="1">
    <citation type="submission" date="2013-05" db="EMBL/GenBank/DDBJ databases">
        <title>Genome assembly of Cystobacter fuscus DSM 2262.</title>
        <authorList>
            <person name="Sharma G."/>
            <person name="Khatri I."/>
            <person name="Kaur C."/>
            <person name="Mayilraj S."/>
            <person name="Subramanian S."/>
        </authorList>
    </citation>
    <scope>NUCLEOTIDE SEQUENCE [LARGE SCALE GENOMIC DNA]</scope>
    <source>
        <strain evidence="8">DSM 2262</strain>
    </source>
</reference>
<feature type="transmembrane region" description="Helical" evidence="5">
    <location>
        <begin position="105"/>
        <end position="126"/>
    </location>
</feature>
<dbReference type="AlphaFoldDB" id="S9PDR4"/>
<evidence type="ECO:0000256" key="1">
    <source>
        <dbReference type="ARBA" id="ARBA00023224"/>
    </source>
</evidence>
<feature type="transmembrane region" description="Helical" evidence="5">
    <location>
        <begin position="20"/>
        <end position="38"/>
    </location>
</feature>
<dbReference type="CDD" id="cd06225">
    <property type="entry name" value="HAMP"/>
    <property type="match status" value="1"/>
</dbReference>
<comment type="similarity">
    <text evidence="2">Belongs to the methyl-accepting chemotaxis (MCP) protein family.</text>
</comment>
<keyword evidence="5" id="KW-0812">Transmembrane</keyword>
<dbReference type="EMBL" id="ANAH02000007">
    <property type="protein sequence ID" value="EPX62515.1"/>
    <property type="molecule type" value="Genomic_DNA"/>
</dbReference>
<evidence type="ECO:0000313" key="9">
    <source>
        <dbReference type="Proteomes" id="UP000011682"/>
    </source>
</evidence>
<feature type="transmembrane region" description="Helical" evidence="5">
    <location>
        <begin position="146"/>
        <end position="170"/>
    </location>
</feature>
<dbReference type="SMART" id="SM00304">
    <property type="entry name" value="HAMP"/>
    <property type="match status" value="1"/>
</dbReference>
<feature type="transmembrane region" description="Helical" evidence="5">
    <location>
        <begin position="246"/>
        <end position="266"/>
    </location>
</feature>
<keyword evidence="1 3" id="KW-0807">Transducer</keyword>
<dbReference type="eggNOG" id="COG0840">
    <property type="taxonomic scope" value="Bacteria"/>
</dbReference>
<dbReference type="GO" id="GO:0016020">
    <property type="term" value="C:membrane"/>
    <property type="evidence" value="ECO:0007669"/>
    <property type="project" value="InterPro"/>
</dbReference>
<dbReference type="Pfam" id="PF00015">
    <property type="entry name" value="MCPsignal"/>
    <property type="match status" value="1"/>
</dbReference>
<dbReference type="PANTHER" id="PTHR32089">
    <property type="entry name" value="METHYL-ACCEPTING CHEMOTAXIS PROTEIN MCPB"/>
    <property type="match status" value="1"/>
</dbReference>
<dbReference type="PANTHER" id="PTHR32089:SF112">
    <property type="entry name" value="LYSOZYME-LIKE PROTEIN-RELATED"/>
    <property type="match status" value="1"/>
</dbReference>
<dbReference type="InterPro" id="IPR004090">
    <property type="entry name" value="Chemotax_Me-accpt_rcpt"/>
</dbReference>
<dbReference type="SMART" id="SM00283">
    <property type="entry name" value="MA"/>
    <property type="match status" value="1"/>
</dbReference>
<dbReference type="RefSeq" id="WP_002621265.1">
    <property type="nucleotide sequence ID" value="NZ_ANAH02000007.1"/>
</dbReference>
<evidence type="ECO:0000256" key="3">
    <source>
        <dbReference type="PROSITE-ProRule" id="PRU00284"/>
    </source>
</evidence>
<evidence type="ECO:0000256" key="5">
    <source>
        <dbReference type="SAM" id="Phobius"/>
    </source>
</evidence>
<protein>
    <submittedName>
        <fullName evidence="8">Chemoreceptor Mcp1</fullName>
    </submittedName>
</protein>
<evidence type="ECO:0000256" key="2">
    <source>
        <dbReference type="ARBA" id="ARBA00029447"/>
    </source>
</evidence>
<evidence type="ECO:0000256" key="4">
    <source>
        <dbReference type="SAM" id="MobiDB-lite"/>
    </source>
</evidence>
<dbReference type="InterPro" id="IPR003660">
    <property type="entry name" value="HAMP_dom"/>
</dbReference>
<comment type="caution">
    <text evidence="8">The sequence shown here is derived from an EMBL/GenBank/DDBJ whole genome shotgun (WGS) entry which is preliminary data.</text>
</comment>
<dbReference type="PRINTS" id="PR00260">
    <property type="entry name" value="CHEMTRNSDUCR"/>
</dbReference>
<dbReference type="InterPro" id="IPR004089">
    <property type="entry name" value="MCPsignal_dom"/>
</dbReference>
<dbReference type="GO" id="GO:0004888">
    <property type="term" value="F:transmembrane signaling receptor activity"/>
    <property type="evidence" value="ECO:0007669"/>
    <property type="project" value="InterPro"/>
</dbReference>
<accession>S9PDR4</accession>
<keyword evidence="5" id="KW-1133">Transmembrane helix</keyword>
<feature type="domain" description="Methyl-accepting transducer" evidence="6">
    <location>
        <begin position="324"/>
        <end position="560"/>
    </location>
</feature>
<name>S9PDR4_CYSF2</name>